<sequence>MATVQWRPEVNALTTPQSWRPRYVARNTNGSDVLAARIALKHPSLDEETIKTTITALIEEIRIDLINGDQSSLDNAITFRLSLTGRLDSPDAPLPPAEESVALRAVFSRAITEDVQRNVRFERLPFEEKLPVIAQAEDTVFGLSDVLNPSGALRLNGSDLSFTQGVADEGCVIEGTRSGRTAQSRFVSVSDTAITLLPDIPAQNDPWNNEYLLFIATHYTENGTLRTGIYRRKLRSPLTVTKLGHPNPPDVGILTDKAASPYVTVTGGTLSADETVRIQVILDLHAGSLAFNLLDMTEGGKAGAAVTVTANGPVTLAGFSGSALISLNVTVNNFADLVKMIRSGYSGRLVDVLVVKVA</sequence>
<dbReference type="Proteomes" id="UP000316238">
    <property type="component" value="Unassembled WGS sequence"/>
</dbReference>
<gene>
    <name evidence="1" type="ORF">CDV28_102191</name>
</gene>
<accession>A0A521G4Z9</accession>
<comment type="caution">
    <text evidence="1">The sequence shown here is derived from an EMBL/GenBank/DDBJ whole genome shotgun (WGS) entry which is preliminary data.</text>
</comment>
<name>A0A521G4Z9_9BACT</name>
<keyword evidence="2" id="KW-1185">Reference proteome</keyword>
<evidence type="ECO:0000313" key="2">
    <source>
        <dbReference type="Proteomes" id="UP000316238"/>
    </source>
</evidence>
<evidence type="ECO:0000313" key="1">
    <source>
        <dbReference type="EMBL" id="TAA76063.1"/>
    </source>
</evidence>
<proteinExistence type="predicted"/>
<organism evidence="1 2">
    <name type="scientific">Candidatus Electronema aureum</name>
    <dbReference type="NCBI Taxonomy" id="2005002"/>
    <lineage>
        <taxon>Bacteria</taxon>
        <taxon>Pseudomonadati</taxon>
        <taxon>Thermodesulfobacteriota</taxon>
        <taxon>Desulfobulbia</taxon>
        <taxon>Desulfobulbales</taxon>
        <taxon>Desulfobulbaceae</taxon>
        <taxon>Candidatus Electronema</taxon>
    </lineage>
</organism>
<reference evidence="1" key="1">
    <citation type="submission" date="2017-07" db="EMBL/GenBank/DDBJ databases">
        <title>The cable genome - Insights into the physiology and evolution of filamentous bacteria capable of sulfide oxidation via long distance electron transfer.</title>
        <authorList>
            <person name="Thorup C."/>
            <person name="Bjerg J.T."/>
            <person name="Schreiber L."/>
            <person name="Nielsen L.P."/>
            <person name="Kjeldsen K.U."/>
            <person name="Boesen T."/>
            <person name="Boggild A."/>
            <person name="Meysman F."/>
            <person name="Geelhoed J."/>
            <person name="Schramm A."/>
        </authorList>
    </citation>
    <scope>NUCLEOTIDE SEQUENCE [LARGE SCALE GENOMIC DNA]</scope>
    <source>
        <strain evidence="1">GS</strain>
    </source>
</reference>
<protein>
    <submittedName>
        <fullName evidence="1">Uncharacterized protein</fullName>
    </submittedName>
</protein>
<dbReference type="EMBL" id="NQJD01000002">
    <property type="protein sequence ID" value="TAA76063.1"/>
    <property type="molecule type" value="Genomic_DNA"/>
</dbReference>
<dbReference type="AlphaFoldDB" id="A0A521G4Z9"/>